<keyword evidence="2" id="KW-0645">Protease</keyword>
<evidence type="ECO:0000259" key="6">
    <source>
        <dbReference type="PROSITE" id="PS51858"/>
    </source>
</evidence>
<dbReference type="AlphaFoldDB" id="A0AAD9DJP3"/>
<gene>
    <name evidence="7" type="ORF">QTG54_001921</name>
</gene>
<feature type="region of interest" description="Disordered" evidence="4">
    <location>
        <begin position="158"/>
        <end position="178"/>
    </location>
</feature>
<dbReference type="InterPro" id="IPR013535">
    <property type="entry name" value="PUL_dom"/>
</dbReference>
<dbReference type="Gene3D" id="1.25.10.10">
    <property type="entry name" value="Leucine-rich Repeat Variant"/>
    <property type="match status" value="1"/>
</dbReference>
<dbReference type="Pfam" id="PF08324">
    <property type="entry name" value="PUL"/>
    <property type="match status" value="1"/>
</dbReference>
<sequence length="489" mass="53699">MTEVHVAIYDLSNGMAKGLSAQFLGPQHAIDIIPHTAIVAFGKEYFFGQGIEWCHPQEFRMTRGIHPIDIQSLGHTSCSQSEFEAWCRMQGQNGRFSATSYDLLSRNCNNFTEEAAREGLRLGRGIPSWILEVPQRFLSSPLGTMVRPMLEQMQLTNSAPTDVSHQMNDAQSYTPSATPAVAAAAAANPWADIPETPPAPKESNDTSSAGTPFLDKQTALLSTDTGVVKICLDRLNTASDQREILSKLGDAKYAWAHAELQSVHQMLRLFMNETKQISFALMLLRLVVLREPSTANIDKEESQSTEFVADLLLQNKLQSMSNRSMAWCVLSNAFGSKQLPSWTSSEDNNQSEKFLQLIDRAVIDCDPSVADASTPTQKALRQSASAFLYNTSRQLTAETNNGGADGNSELNEAIMSILIGCLENLGEENDSTSINRRYMCIGQILKSREFGQTAVGLTKDLGMLDVDMIQSASYDHIGDKVAKEVASLL</sequence>
<evidence type="ECO:0000256" key="4">
    <source>
        <dbReference type="SAM" id="MobiDB-lite"/>
    </source>
</evidence>
<feature type="domain" description="PPPDE" evidence="6">
    <location>
        <begin position="2"/>
        <end position="151"/>
    </location>
</feature>
<dbReference type="SMART" id="SM01179">
    <property type="entry name" value="DUF862"/>
    <property type="match status" value="1"/>
</dbReference>
<dbReference type="EMBL" id="JATAAI010000002">
    <property type="protein sequence ID" value="KAK1747958.1"/>
    <property type="molecule type" value="Genomic_DNA"/>
</dbReference>
<evidence type="ECO:0000259" key="5">
    <source>
        <dbReference type="PROSITE" id="PS51396"/>
    </source>
</evidence>
<keyword evidence="3 7" id="KW-0378">Hydrolase</keyword>
<dbReference type="PANTHER" id="PTHR12378">
    <property type="entry name" value="DESUMOYLATING ISOPEPTIDASE"/>
    <property type="match status" value="1"/>
</dbReference>
<dbReference type="PROSITE" id="PS51396">
    <property type="entry name" value="PUL"/>
    <property type="match status" value="1"/>
</dbReference>
<keyword evidence="8" id="KW-1185">Reference proteome</keyword>
<name>A0AAD9DJP3_9STRA</name>
<dbReference type="InterPro" id="IPR042266">
    <property type="entry name" value="PPPDE_sf"/>
</dbReference>
<comment type="caution">
    <text evidence="7">The sequence shown here is derived from an EMBL/GenBank/DDBJ whole genome shotgun (WGS) entry which is preliminary data.</text>
</comment>
<dbReference type="GO" id="GO:0006508">
    <property type="term" value="P:proteolysis"/>
    <property type="evidence" value="ECO:0007669"/>
    <property type="project" value="UniProtKB-KW"/>
</dbReference>
<reference evidence="7" key="1">
    <citation type="submission" date="2023-06" db="EMBL/GenBank/DDBJ databases">
        <title>Survivors Of The Sea: Transcriptome response of Skeletonema marinoi to long-term dormancy.</title>
        <authorList>
            <person name="Pinder M.I.M."/>
            <person name="Kourtchenko O."/>
            <person name="Robertson E.K."/>
            <person name="Larsson T."/>
            <person name="Maumus F."/>
            <person name="Osuna-Cruz C.M."/>
            <person name="Vancaester E."/>
            <person name="Stenow R."/>
            <person name="Vandepoele K."/>
            <person name="Ploug H."/>
            <person name="Bruchert V."/>
            <person name="Godhe A."/>
            <person name="Topel M."/>
        </authorList>
    </citation>
    <scope>NUCLEOTIDE SEQUENCE</scope>
    <source>
        <strain evidence="7">R05AC</strain>
    </source>
</reference>
<dbReference type="GO" id="GO:0008233">
    <property type="term" value="F:peptidase activity"/>
    <property type="evidence" value="ECO:0007669"/>
    <property type="project" value="UniProtKB-KW"/>
</dbReference>
<feature type="domain" description="PUL" evidence="5">
    <location>
        <begin position="191"/>
        <end position="489"/>
    </location>
</feature>
<dbReference type="Proteomes" id="UP001224775">
    <property type="component" value="Unassembled WGS sequence"/>
</dbReference>
<dbReference type="Pfam" id="PF05903">
    <property type="entry name" value="Peptidase_C97"/>
    <property type="match status" value="1"/>
</dbReference>
<dbReference type="Gene3D" id="3.90.1720.30">
    <property type="entry name" value="PPPDE domains"/>
    <property type="match status" value="1"/>
</dbReference>
<evidence type="ECO:0000313" key="7">
    <source>
        <dbReference type="EMBL" id="KAK1747958.1"/>
    </source>
</evidence>
<proteinExistence type="inferred from homology"/>
<dbReference type="GO" id="GO:0070646">
    <property type="term" value="P:protein modification by small protein removal"/>
    <property type="evidence" value="ECO:0007669"/>
    <property type="project" value="TreeGrafter"/>
</dbReference>
<evidence type="ECO:0000313" key="8">
    <source>
        <dbReference type="Proteomes" id="UP001224775"/>
    </source>
</evidence>
<dbReference type="PANTHER" id="PTHR12378:SF7">
    <property type="entry name" value="DESUMOYLATING ISOPEPTIDASE 1"/>
    <property type="match status" value="1"/>
</dbReference>
<dbReference type="EC" id="3.4.-.-" evidence="7"/>
<dbReference type="InterPro" id="IPR008580">
    <property type="entry name" value="PPPDE_dom"/>
</dbReference>
<organism evidence="7 8">
    <name type="scientific">Skeletonema marinoi</name>
    <dbReference type="NCBI Taxonomy" id="267567"/>
    <lineage>
        <taxon>Eukaryota</taxon>
        <taxon>Sar</taxon>
        <taxon>Stramenopiles</taxon>
        <taxon>Ochrophyta</taxon>
        <taxon>Bacillariophyta</taxon>
        <taxon>Coscinodiscophyceae</taxon>
        <taxon>Thalassiosirophycidae</taxon>
        <taxon>Thalassiosirales</taxon>
        <taxon>Skeletonemataceae</taxon>
        <taxon>Skeletonema</taxon>
        <taxon>Skeletonema marinoi-dohrnii complex</taxon>
    </lineage>
</organism>
<protein>
    <submittedName>
        <fullName evidence="7">Desumoylating isopeptidase</fullName>
        <ecNumber evidence="7">3.4.-.-</ecNumber>
    </submittedName>
</protein>
<dbReference type="InterPro" id="IPR011989">
    <property type="entry name" value="ARM-like"/>
</dbReference>
<evidence type="ECO:0000256" key="1">
    <source>
        <dbReference type="ARBA" id="ARBA00008140"/>
    </source>
</evidence>
<accession>A0AAD9DJP3</accession>
<dbReference type="PROSITE" id="PS51858">
    <property type="entry name" value="PPPDE"/>
    <property type="match status" value="1"/>
</dbReference>
<feature type="region of interest" description="Disordered" evidence="4">
    <location>
        <begin position="191"/>
        <end position="212"/>
    </location>
</feature>
<feature type="compositionally biased region" description="Polar residues" evidence="4">
    <location>
        <begin position="158"/>
        <end position="174"/>
    </location>
</feature>
<comment type="similarity">
    <text evidence="1">Belongs to the DeSI family.</text>
</comment>
<evidence type="ECO:0000256" key="2">
    <source>
        <dbReference type="ARBA" id="ARBA00022670"/>
    </source>
</evidence>
<evidence type="ECO:0000256" key="3">
    <source>
        <dbReference type="ARBA" id="ARBA00022801"/>
    </source>
</evidence>